<gene>
    <name evidence="6 7" type="primary">nfi</name>
    <name evidence="7" type="ORF">HH1059_01710</name>
</gene>
<feature type="binding site" evidence="6">
    <location>
        <position position="117"/>
    </location>
    <ligand>
        <name>Mg(2+)</name>
        <dbReference type="ChEBI" id="CHEBI:18420"/>
    </ligand>
</feature>
<dbReference type="GO" id="GO:0016891">
    <property type="term" value="F:RNA endonuclease activity producing 5'-phosphomonoesters, hydrolytic mechanism"/>
    <property type="evidence" value="ECO:0007669"/>
    <property type="project" value="TreeGrafter"/>
</dbReference>
<organism evidence="7 8">
    <name type="scientific">Halorhodospira halochloris</name>
    <name type="common">Ectothiorhodospira halochloris</name>
    <dbReference type="NCBI Taxonomy" id="1052"/>
    <lineage>
        <taxon>Bacteria</taxon>
        <taxon>Pseudomonadati</taxon>
        <taxon>Pseudomonadota</taxon>
        <taxon>Gammaproteobacteria</taxon>
        <taxon>Chromatiales</taxon>
        <taxon>Ectothiorhodospiraceae</taxon>
        <taxon>Halorhodospira</taxon>
    </lineage>
</organism>
<dbReference type="AlphaFoldDB" id="A0A110B191"/>
<dbReference type="CDD" id="cd06559">
    <property type="entry name" value="Endonuclease_V"/>
    <property type="match status" value="1"/>
</dbReference>
<dbReference type="InterPro" id="IPR007581">
    <property type="entry name" value="Endonuclease-V"/>
</dbReference>
<evidence type="ECO:0000313" key="8">
    <source>
        <dbReference type="Proteomes" id="UP000218890"/>
    </source>
</evidence>
<comment type="function">
    <text evidence="6">DNA repair enzyme involved in the repair of deaminated bases. Selectively cleaves double-stranded DNA at the second phosphodiester bond 3' to a deoxyinosine leaving behind the intact lesion on the nicked DNA.</text>
</comment>
<protein>
    <recommendedName>
        <fullName evidence="6">Endonuclease V</fullName>
        <ecNumber evidence="6">3.1.21.7</ecNumber>
    </recommendedName>
    <alternativeName>
        <fullName evidence="6">Deoxyinosine 3'endonuclease</fullName>
    </alternativeName>
    <alternativeName>
        <fullName evidence="6">Deoxyribonuclease V</fullName>
        <shortName evidence="6">DNase V</shortName>
    </alternativeName>
</protein>
<dbReference type="HAMAP" id="MF_00801">
    <property type="entry name" value="Endonuclease_5"/>
    <property type="match status" value="1"/>
</dbReference>
<evidence type="ECO:0000256" key="4">
    <source>
        <dbReference type="ARBA" id="ARBA00022759"/>
    </source>
</evidence>
<dbReference type="GO" id="GO:0000287">
    <property type="term" value="F:magnesium ion binding"/>
    <property type="evidence" value="ECO:0007669"/>
    <property type="project" value="UniProtKB-UniRule"/>
</dbReference>
<comment type="similarity">
    <text evidence="6">Belongs to the endonuclease V family.</text>
</comment>
<dbReference type="EMBL" id="AP017372">
    <property type="protein sequence ID" value="BAU56845.1"/>
    <property type="molecule type" value="Genomic_DNA"/>
</dbReference>
<dbReference type="KEGG" id="hhk:HH1059_01710"/>
<dbReference type="PANTHER" id="PTHR28511">
    <property type="entry name" value="ENDONUCLEASE V"/>
    <property type="match status" value="1"/>
</dbReference>
<keyword evidence="6" id="KW-0460">Magnesium</keyword>
<keyword evidence="6" id="KW-0227">DNA damage</keyword>
<feature type="site" description="Interaction with target DNA" evidence="6">
    <location>
        <position position="87"/>
    </location>
</feature>
<dbReference type="Pfam" id="PF04493">
    <property type="entry name" value="Endonuclease_5"/>
    <property type="match status" value="1"/>
</dbReference>
<dbReference type="EC" id="3.1.21.7" evidence="6"/>
<evidence type="ECO:0000256" key="5">
    <source>
        <dbReference type="ARBA" id="ARBA00022801"/>
    </source>
</evidence>
<accession>A0A110B191</accession>
<comment type="cofactor">
    <cofactor evidence="6">
        <name>Mg(2+)</name>
        <dbReference type="ChEBI" id="CHEBI:18420"/>
    </cofactor>
</comment>
<comment type="subcellular location">
    <subcellularLocation>
        <location evidence="1 6">Cytoplasm</location>
    </subcellularLocation>
</comment>
<evidence type="ECO:0000313" key="7">
    <source>
        <dbReference type="EMBL" id="BAU56845.1"/>
    </source>
</evidence>
<keyword evidence="3 6" id="KW-0540">Nuclease</keyword>
<dbReference type="Gene3D" id="3.30.2170.10">
    <property type="entry name" value="archaeoglobus fulgidus dsm 4304 superfamily"/>
    <property type="match status" value="1"/>
</dbReference>
<evidence type="ECO:0000256" key="1">
    <source>
        <dbReference type="ARBA" id="ARBA00004496"/>
    </source>
</evidence>
<dbReference type="Proteomes" id="UP000218890">
    <property type="component" value="Chromosome"/>
</dbReference>
<comment type="catalytic activity">
    <reaction evidence="6">
        <text>Endonucleolytic cleavage at apurinic or apyrimidinic sites to products with a 5'-phosphate.</text>
        <dbReference type="EC" id="3.1.21.7"/>
    </reaction>
</comment>
<keyword evidence="4 6" id="KW-0255">Endonuclease</keyword>
<keyword evidence="8" id="KW-1185">Reference proteome</keyword>
<evidence type="ECO:0000256" key="3">
    <source>
        <dbReference type="ARBA" id="ARBA00022722"/>
    </source>
</evidence>
<dbReference type="GO" id="GO:0005737">
    <property type="term" value="C:cytoplasm"/>
    <property type="evidence" value="ECO:0007669"/>
    <property type="project" value="UniProtKB-SubCell"/>
</dbReference>
<reference evidence="7" key="1">
    <citation type="submission" date="2016-02" db="EMBL/GenBank/DDBJ databases">
        <title>Halorhodospira halochloris DSM-1059 complete genome, version 2.</title>
        <authorList>
            <person name="Tsukatani Y."/>
        </authorList>
    </citation>
    <scope>NUCLEOTIDE SEQUENCE</scope>
    <source>
        <strain evidence="7">DSM 1059</strain>
    </source>
</reference>
<evidence type="ECO:0000256" key="6">
    <source>
        <dbReference type="HAMAP-Rule" id="MF_00801"/>
    </source>
</evidence>
<dbReference type="NCBIfam" id="NF008629">
    <property type="entry name" value="PRK11617.1"/>
    <property type="match status" value="1"/>
</dbReference>
<dbReference type="GO" id="GO:0003727">
    <property type="term" value="F:single-stranded RNA binding"/>
    <property type="evidence" value="ECO:0007669"/>
    <property type="project" value="TreeGrafter"/>
</dbReference>
<keyword evidence="2 6" id="KW-0963">Cytoplasm</keyword>
<dbReference type="GO" id="GO:0006281">
    <property type="term" value="P:DNA repair"/>
    <property type="evidence" value="ECO:0007669"/>
    <property type="project" value="UniProtKB-UniRule"/>
</dbReference>
<proteinExistence type="inferred from homology"/>
<keyword evidence="5 6" id="KW-0378">Hydrolase</keyword>
<name>A0A110B191_HALHR</name>
<dbReference type="RefSeq" id="WP_231901973.1">
    <property type="nucleotide sequence ID" value="NZ_AP017372.2"/>
</dbReference>
<evidence type="ECO:0000256" key="2">
    <source>
        <dbReference type="ARBA" id="ARBA00022490"/>
    </source>
</evidence>
<keyword evidence="6" id="KW-0479">Metal-binding</keyword>
<keyword evidence="6" id="KW-0234">DNA repair</keyword>
<sequence>MQNTTMQSSNIHHPWQVTPAQAWQIQTSIAQQAILQDEVTEPGNIVGVDVGFHDKGTLACAAAVVFSWPGLNVIESKQAYKKVEMPYVPGLLSFRELPAILEALNELSTGAGLILCDGQGFAHPRRCGIATHLGVLTGYPTIGVGKTRLLGEHAEVAPERGATQPLIDKGERIGTVLRSRSNVSPLYISPGHRLHFASAADWVLSCCTSYKIPQPIRAAHRLASENKQ</sequence>
<dbReference type="GO" id="GO:0043737">
    <property type="term" value="F:deoxyribonuclease V activity"/>
    <property type="evidence" value="ECO:0007669"/>
    <property type="project" value="UniProtKB-UniRule"/>
</dbReference>
<dbReference type="PANTHER" id="PTHR28511:SF1">
    <property type="entry name" value="ENDONUCLEASE V"/>
    <property type="match status" value="1"/>
</dbReference>
<feature type="binding site" evidence="6">
    <location>
        <position position="49"/>
    </location>
    <ligand>
        <name>Mg(2+)</name>
        <dbReference type="ChEBI" id="CHEBI:18420"/>
    </ligand>
</feature>